<evidence type="ECO:0000313" key="1">
    <source>
        <dbReference type="EMBL" id="WYF45020.1"/>
    </source>
</evidence>
<gene>
    <name evidence="1" type="ORF">WDJ50_02565</name>
</gene>
<dbReference type="RefSeq" id="WP_339096192.1">
    <property type="nucleotide sequence ID" value="NZ_CP149782.1"/>
</dbReference>
<name>A0AAU6Q3Q1_9DEIO</name>
<organism evidence="1">
    <name type="scientific">Deinococcus sp. VB142</name>
    <dbReference type="NCBI Taxonomy" id="3112952"/>
    <lineage>
        <taxon>Bacteria</taxon>
        <taxon>Thermotogati</taxon>
        <taxon>Deinococcota</taxon>
        <taxon>Deinococci</taxon>
        <taxon>Deinococcales</taxon>
        <taxon>Deinococcaceae</taxon>
        <taxon>Deinococcus</taxon>
    </lineage>
</organism>
<protein>
    <submittedName>
        <fullName evidence="1">Uncharacterized protein</fullName>
    </submittedName>
</protein>
<accession>A0AAU6Q3Q1</accession>
<dbReference type="EMBL" id="CP149782">
    <property type="protein sequence ID" value="WYF45020.1"/>
    <property type="molecule type" value="Genomic_DNA"/>
</dbReference>
<proteinExistence type="predicted"/>
<dbReference type="AlphaFoldDB" id="A0AAU6Q3Q1"/>
<reference evidence="1" key="1">
    <citation type="submission" date="2024-03" db="EMBL/GenBank/DDBJ databases">
        <title>Deinococcus weizhi sp. nov., isolated from human skin.</title>
        <authorList>
            <person name="Wei Z."/>
            <person name="Tian F."/>
            <person name="Yang C."/>
            <person name="Xin L.T."/>
            <person name="Wen Z.J."/>
            <person name="Lan K.C."/>
            <person name="Yu L."/>
            <person name="Zhe W."/>
            <person name="Dan F.D."/>
            <person name="Jun W."/>
            <person name="Rui Z."/>
            <person name="Yong X.J."/>
            <person name="Ting Y."/>
            <person name="Wei X."/>
            <person name="Xu Z.G."/>
            <person name="Xin Z."/>
            <person name="Dong F.G."/>
            <person name="Ni X.M."/>
            <person name="Zheng M.G."/>
            <person name="Chun Y."/>
            <person name="Qian W.X."/>
        </authorList>
    </citation>
    <scope>NUCLEOTIDE SEQUENCE</scope>
    <source>
        <strain evidence="1">VB142</strain>
    </source>
</reference>
<sequence length="124" mass="13885">MAVRTRIDLAPLSRAFEATVQDFADACQDAFEHPAYAWPATTRRRNGEVVSSPRNIVDMGTLRDSQQPPQFAGNSARISWTAGHAAAVFLGAVYRKRDYSMPARNLPRDTARAFDWRAAFAKHF</sequence>